<dbReference type="GO" id="GO:0043952">
    <property type="term" value="P:protein transport by the Sec complex"/>
    <property type="evidence" value="ECO:0007669"/>
    <property type="project" value="TreeGrafter"/>
</dbReference>
<keyword evidence="4 12" id="KW-0813">Transport</keyword>
<dbReference type="GO" id="GO:0009306">
    <property type="term" value="P:protein secretion"/>
    <property type="evidence" value="ECO:0007669"/>
    <property type="project" value="UniProtKB-UniRule"/>
</dbReference>
<comment type="subcellular location">
    <subcellularLocation>
        <location evidence="1 12">Cell membrane</location>
        <topology evidence="1 12">Multi-pass membrane protein</topology>
    </subcellularLocation>
</comment>
<dbReference type="GO" id="GO:0005886">
    <property type="term" value="C:plasma membrane"/>
    <property type="evidence" value="ECO:0007669"/>
    <property type="project" value="UniProtKB-SubCell"/>
</dbReference>
<keyword evidence="6 12" id="KW-0812">Transmembrane</keyword>
<keyword evidence="7 12" id="KW-0653">Protein transport</keyword>
<dbReference type="GO" id="GO:0015450">
    <property type="term" value="F:protein-transporting ATPase activity"/>
    <property type="evidence" value="ECO:0007669"/>
    <property type="project" value="UniProtKB-UniRule"/>
</dbReference>
<evidence type="ECO:0000256" key="9">
    <source>
        <dbReference type="ARBA" id="ARBA00023010"/>
    </source>
</evidence>
<dbReference type="EMBL" id="CP000774">
    <property type="protein sequence ID" value="ABS64763.1"/>
    <property type="molecule type" value="Genomic_DNA"/>
</dbReference>
<evidence type="ECO:0000313" key="14">
    <source>
        <dbReference type="EMBL" id="ABS64763.1"/>
    </source>
</evidence>
<keyword evidence="9 12" id="KW-0811">Translocation</keyword>
<evidence type="ECO:0000256" key="12">
    <source>
        <dbReference type="RuleBase" id="RU365087"/>
    </source>
</evidence>
<feature type="region of interest" description="Disordered" evidence="13">
    <location>
        <begin position="81"/>
        <end position="144"/>
    </location>
</feature>
<organism evidence="14 15">
    <name type="scientific">Parvibaculum lavamentivorans (strain DS-1 / DSM 13023 / NCIMB 13966)</name>
    <dbReference type="NCBI Taxonomy" id="402881"/>
    <lineage>
        <taxon>Bacteria</taxon>
        <taxon>Pseudomonadati</taxon>
        <taxon>Pseudomonadota</taxon>
        <taxon>Alphaproteobacteria</taxon>
        <taxon>Hyphomicrobiales</taxon>
        <taxon>Parvibaculaceae</taxon>
        <taxon>Parvibaculum</taxon>
    </lineage>
</organism>
<dbReference type="InterPro" id="IPR004692">
    <property type="entry name" value="SecG"/>
</dbReference>
<dbReference type="KEGG" id="pla:Plav_3157"/>
<evidence type="ECO:0000256" key="1">
    <source>
        <dbReference type="ARBA" id="ARBA00004651"/>
    </source>
</evidence>
<keyword evidence="5 12" id="KW-1003">Cell membrane</keyword>
<evidence type="ECO:0000256" key="2">
    <source>
        <dbReference type="ARBA" id="ARBA00008445"/>
    </source>
</evidence>
<dbReference type="eggNOG" id="COG1314">
    <property type="taxonomic scope" value="Bacteria"/>
</dbReference>
<gene>
    <name evidence="14" type="ordered locus">Plav_3157</name>
</gene>
<keyword evidence="8 12" id="KW-1133">Transmembrane helix</keyword>
<comment type="function">
    <text evidence="11 12">Involved in protein export. Participates in an early event of protein translocation.</text>
</comment>
<protein>
    <recommendedName>
        <fullName evidence="3 12">Protein-export membrane protein SecG</fullName>
    </recommendedName>
</protein>
<evidence type="ECO:0000256" key="3">
    <source>
        <dbReference type="ARBA" id="ARBA00017876"/>
    </source>
</evidence>
<evidence type="ECO:0000313" key="15">
    <source>
        <dbReference type="Proteomes" id="UP000006377"/>
    </source>
</evidence>
<evidence type="ECO:0000256" key="7">
    <source>
        <dbReference type="ARBA" id="ARBA00022927"/>
    </source>
</evidence>
<evidence type="ECO:0000256" key="13">
    <source>
        <dbReference type="SAM" id="MobiDB-lite"/>
    </source>
</evidence>
<dbReference type="RefSeq" id="WP_012112085.1">
    <property type="nucleotide sequence ID" value="NC_009719.1"/>
</dbReference>
<proteinExistence type="inferred from homology"/>
<reference evidence="14 15" key="1">
    <citation type="journal article" date="2011" name="Stand. Genomic Sci.">
        <title>Complete genome sequence of Parvibaculum lavamentivorans type strain (DS-1(T)).</title>
        <authorList>
            <person name="Schleheck D."/>
            <person name="Weiss M."/>
            <person name="Pitluck S."/>
            <person name="Bruce D."/>
            <person name="Land M.L."/>
            <person name="Han S."/>
            <person name="Saunders E."/>
            <person name="Tapia R."/>
            <person name="Detter C."/>
            <person name="Brettin T."/>
            <person name="Han J."/>
            <person name="Woyke T."/>
            <person name="Goodwin L."/>
            <person name="Pennacchio L."/>
            <person name="Nolan M."/>
            <person name="Cook A.M."/>
            <person name="Kjelleberg S."/>
            <person name="Thomas T."/>
        </authorList>
    </citation>
    <scope>NUCLEOTIDE SEQUENCE [LARGE SCALE GENOMIC DNA]</scope>
    <source>
        <strain evidence="15">DS-1 / DSM 13023 / NCIMB 13966</strain>
    </source>
</reference>
<dbReference type="PANTHER" id="PTHR34182">
    <property type="entry name" value="PROTEIN-EXPORT MEMBRANE PROTEIN SECG"/>
    <property type="match status" value="1"/>
</dbReference>
<evidence type="ECO:0000256" key="8">
    <source>
        <dbReference type="ARBA" id="ARBA00022989"/>
    </source>
</evidence>
<comment type="similarity">
    <text evidence="2 12">Belongs to the SecG family.</text>
</comment>
<dbReference type="PRINTS" id="PR01651">
    <property type="entry name" value="SECGEXPORT"/>
</dbReference>
<dbReference type="STRING" id="402881.Plav_3157"/>
<dbReference type="NCBIfam" id="TIGR00810">
    <property type="entry name" value="secG"/>
    <property type="match status" value="1"/>
</dbReference>
<dbReference type="AlphaFoldDB" id="A7HXY0"/>
<sequence length="144" mass="14207">MATIILIIHLILALALVATVLLQRSEGGALGIGGGGDGFMSGRGAGNALTRATAVLAALFITTSLVLGILASRGGSADGILDRIAPPTAGGDETVPDVPAPLGSEFPDLEQTPAANQPETATDEAPAAPVQAPEPAEPGVPRAQ</sequence>
<dbReference type="HOGENOM" id="CLU_094156_5_0_5"/>
<evidence type="ECO:0000256" key="4">
    <source>
        <dbReference type="ARBA" id="ARBA00022448"/>
    </source>
</evidence>
<accession>A7HXY0</accession>
<name>A7HXY0_PARL1</name>
<dbReference type="GO" id="GO:0065002">
    <property type="term" value="P:intracellular protein transmembrane transport"/>
    <property type="evidence" value="ECO:0007669"/>
    <property type="project" value="TreeGrafter"/>
</dbReference>
<evidence type="ECO:0000256" key="10">
    <source>
        <dbReference type="ARBA" id="ARBA00023136"/>
    </source>
</evidence>
<comment type="caution">
    <text evidence="12">Lacks conserved residue(s) required for the propagation of feature annotation.</text>
</comment>
<dbReference type="PANTHER" id="PTHR34182:SF1">
    <property type="entry name" value="PROTEIN-EXPORT MEMBRANE PROTEIN SECG"/>
    <property type="match status" value="1"/>
</dbReference>
<feature type="transmembrane region" description="Helical" evidence="12">
    <location>
        <begin position="51"/>
        <end position="71"/>
    </location>
</feature>
<evidence type="ECO:0000256" key="11">
    <source>
        <dbReference type="ARBA" id="ARBA00025182"/>
    </source>
</evidence>
<keyword evidence="15" id="KW-1185">Reference proteome</keyword>
<dbReference type="Pfam" id="PF03840">
    <property type="entry name" value="SecG"/>
    <property type="match status" value="1"/>
</dbReference>
<evidence type="ECO:0000256" key="5">
    <source>
        <dbReference type="ARBA" id="ARBA00022475"/>
    </source>
</evidence>
<evidence type="ECO:0000256" key="6">
    <source>
        <dbReference type="ARBA" id="ARBA00022692"/>
    </source>
</evidence>
<dbReference type="Proteomes" id="UP000006377">
    <property type="component" value="Chromosome"/>
</dbReference>
<feature type="compositionally biased region" description="Low complexity" evidence="13">
    <location>
        <begin position="118"/>
        <end position="134"/>
    </location>
</feature>
<keyword evidence="10 12" id="KW-0472">Membrane</keyword>